<sequence>MAPTSLRSAATHYKLLPGEDKLMLKGKEVISDPQKQYEIARGIHVLQHGGINKTTAIIAEKYHWVRIKETVSLVIKNCGECKELGKAPIVKPDFQVQLPRQPTPKSQNVTNAGILSLPEQQQQHFHKHQQPQPTHLQHDFQQIQHHHHDHTSTSVSPQVLNRRLPSPSPHSHTSPTIHHKQHQPPISQMQLHHAETRTQSQAHSQSHIPSHRHPSTDYLQIDPQIMDYTHTSHSPHPHFEAHHAHETDSFQAMLGDRDDADVDADAHVEDVENGVDGDINDMLIDHDEVEIERQVGDIGTSEHHHHIGGEINHNSSMSEVMGDGDGNGNGKLKSHHDGDENQEHEDEKHVMATARAAQDMISRGIMGGNTR</sequence>
<dbReference type="EMBL" id="CAJHIA010000037">
    <property type="protein sequence ID" value="CAD6455896.1"/>
    <property type="molecule type" value="Genomic_DNA"/>
</dbReference>
<evidence type="ECO:0000313" key="3">
    <source>
        <dbReference type="EMBL" id="CAD6455896.1"/>
    </source>
</evidence>
<evidence type="ECO:0000313" key="4">
    <source>
        <dbReference type="Proteomes" id="UP000624404"/>
    </source>
</evidence>
<dbReference type="InterPro" id="IPR015416">
    <property type="entry name" value="Znf_H2C2_histone_UAS-bd"/>
</dbReference>
<accession>A0A8H2W4Y9</accession>
<dbReference type="PANTHER" id="PTHR43138:SF2">
    <property type="entry name" value="PROTEIN SPT10"/>
    <property type="match status" value="1"/>
</dbReference>
<dbReference type="Proteomes" id="UP000624404">
    <property type="component" value="Unassembled WGS sequence"/>
</dbReference>
<name>A0A8H2W4Y9_9HELO</name>
<feature type="compositionally biased region" description="Low complexity" evidence="1">
    <location>
        <begin position="130"/>
        <end position="143"/>
    </location>
</feature>
<dbReference type="GO" id="GO:0005634">
    <property type="term" value="C:nucleus"/>
    <property type="evidence" value="ECO:0007669"/>
    <property type="project" value="TreeGrafter"/>
</dbReference>
<evidence type="ECO:0000256" key="1">
    <source>
        <dbReference type="SAM" id="MobiDB-lite"/>
    </source>
</evidence>
<gene>
    <name evidence="3" type="ORF">SCLTRI_LOCUS10342</name>
</gene>
<feature type="compositionally biased region" description="Polar residues" evidence="1">
    <location>
        <begin position="197"/>
        <end position="208"/>
    </location>
</feature>
<proteinExistence type="predicted"/>
<protein>
    <submittedName>
        <fullName evidence="3">A162954e-9f27-4c4d-8a0f-04a9f9d45796</fullName>
    </submittedName>
</protein>
<dbReference type="PANTHER" id="PTHR43138">
    <property type="entry name" value="ACETYLTRANSFERASE, GNAT FAMILY"/>
    <property type="match status" value="1"/>
</dbReference>
<keyword evidence="4" id="KW-1185">Reference proteome</keyword>
<reference evidence="3" key="1">
    <citation type="submission" date="2020-10" db="EMBL/GenBank/DDBJ databases">
        <authorList>
            <person name="Kusch S."/>
        </authorList>
    </citation>
    <scope>NUCLEOTIDE SEQUENCE</scope>
    <source>
        <strain evidence="3">SwB9</strain>
    </source>
</reference>
<evidence type="ECO:0000259" key="2">
    <source>
        <dbReference type="Pfam" id="PF09337"/>
    </source>
</evidence>
<organism evidence="3 4">
    <name type="scientific">Sclerotinia trifoliorum</name>
    <dbReference type="NCBI Taxonomy" id="28548"/>
    <lineage>
        <taxon>Eukaryota</taxon>
        <taxon>Fungi</taxon>
        <taxon>Dikarya</taxon>
        <taxon>Ascomycota</taxon>
        <taxon>Pezizomycotina</taxon>
        <taxon>Leotiomycetes</taxon>
        <taxon>Helotiales</taxon>
        <taxon>Sclerotiniaceae</taxon>
        <taxon>Sclerotinia</taxon>
    </lineage>
</organism>
<dbReference type="Pfam" id="PF09337">
    <property type="entry name" value="zf-H2C2"/>
    <property type="match status" value="1"/>
</dbReference>
<comment type="caution">
    <text evidence="3">The sequence shown here is derived from an EMBL/GenBank/DDBJ whole genome shotgun (WGS) entry which is preliminary data.</text>
</comment>
<feature type="domain" description="Zinc finger H2C2-type histone UAS binding" evidence="2">
    <location>
        <begin position="44"/>
        <end position="82"/>
    </location>
</feature>
<feature type="compositionally biased region" description="Basic and acidic residues" evidence="1">
    <location>
        <begin position="335"/>
        <end position="349"/>
    </location>
</feature>
<dbReference type="Gene3D" id="1.10.340.70">
    <property type="match status" value="1"/>
</dbReference>
<dbReference type="InterPro" id="IPR052742">
    <property type="entry name" value="Mito_N-acetyltransferase"/>
</dbReference>
<feature type="region of interest" description="Disordered" evidence="1">
    <location>
        <begin position="120"/>
        <end position="217"/>
    </location>
</feature>
<feature type="region of interest" description="Disordered" evidence="1">
    <location>
        <begin position="301"/>
        <end position="349"/>
    </location>
</feature>
<dbReference type="AlphaFoldDB" id="A0A8H2W4Y9"/>
<dbReference type="OrthoDB" id="10264707at2759"/>